<protein>
    <submittedName>
        <fullName evidence="4">NAD(P)/FAD-dependent oxidoreductase</fullName>
    </submittedName>
</protein>
<evidence type="ECO:0000256" key="2">
    <source>
        <dbReference type="ARBA" id="ARBA00023002"/>
    </source>
</evidence>
<sequence length="315" mass="34622">MTKIENFDVIIIGGSYAGLSAALSLGRALRKTLVIDSGNPCNEQTPHSHNFLTRDGETPAGLSEKARKEVEKYPTVSFEKGRVVAATKNKKNFKVQTEEKKLFSAKKLIFATGLIDIIPEIAGFAECWGISILHCPYCHGFENKNVKTGVFANGQAGYDQAKFLSNWTKDLAVYTDGKSTLTKEQTRNLENREISIEEKEIEGFEHRNGHISNIVFKDGTKEPLKALYATPEVKQQSELPEELGCTFTEHGRIEVDIFQKTNVEGVYAAGDNSSMGRSVSVAVAAGSVAGMLINKEIIEEEFAIGEEIGNPEEVK</sequence>
<evidence type="ECO:0000256" key="1">
    <source>
        <dbReference type="ARBA" id="ARBA00022630"/>
    </source>
</evidence>
<keyword evidence="2" id="KW-0560">Oxidoreductase</keyword>
<dbReference type="InterPro" id="IPR036188">
    <property type="entry name" value="FAD/NAD-bd_sf"/>
</dbReference>
<dbReference type="KEGG" id="anp:FK178_09810"/>
<dbReference type="InterPro" id="IPR023753">
    <property type="entry name" value="FAD/NAD-binding_dom"/>
</dbReference>
<evidence type="ECO:0000313" key="4">
    <source>
        <dbReference type="EMBL" id="QED38001.1"/>
    </source>
</evidence>
<dbReference type="Gene3D" id="3.50.50.60">
    <property type="entry name" value="FAD/NAD(P)-binding domain"/>
    <property type="match status" value="2"/>
</dbReference>
<name>A0A5B8YK38_9FLAO</name>
<organism evidence="4 5">
    <name type="scientific">Antarcticibacterium arcticum</name>
    <dbReference type="NCBI Taxonomy" id="2585771"/>
    <lineage>
        <taxon>Bacteria</taxon>
        <taxon>Pseudomonadati</taxon>
        <taxon>Bacteroidota</taxon>
        <taxon>Flavobacteriia</taxon>
        <taxon>Flavobacteriales</taxon>
        <taxon>Flavobacteriaceae</taxon>
        <taxon>Antarcticibacterium</taxon>
    </lineage>
</organism>
<accession>A0A5B8YK38</accession>
<dbReference type="PRINTS" id="PR00469">
    <property type="entry name" value="PNDRDTASEII"/>
</dbReference>
<dbReference type="PANTHER" id="PTHR48105">
    <property type="entry name" value="THIOREDOXIN REDUCTASE 1-RELATED-RELATED"/>
    <property type="match status" value="1"/>
</dbReference>
<dbReference type="GO" id="GO:0016491">
    <property type="term" value="F:oxidoreductase activity"/>
    <property type="evidence" value="ECO:0007669"/>
    <property type="project" value="UniProtKB-KW"/>
</dbReference>
<dbReference type="RefSeq" id="WP_146834240.1">
    <property type="nucleotide sequence ID" value="NZ_CP042476.1"/>
</dbReference>
<gene>
    <name evidence="4" type="ORF">FK178_09810</name>
</gene>
<dbReference type="Pfam" id="PF07992">
    <property type="entry name" value="Pyr_redox_2"/>
    <property type="match status" value="1"/>
</dbReference>
<evidence type="ECO:0000259" key="3">
    <source>
        <dbReference type="Pfam" id="PF07992"/>
    </source>
</evidence>
<feature type="domain" description="FAD/NAD(P)-binding" evidence="3">
    <location>
        <begin position="7"/>
        <end position="286"/>
    </location>
</feature>
<keyword evidence="5" id="KW-1185">Reference proteome</keyword>
<dbReference type="Proteomes" id="UP000321954">
    <property type="component" value="Chromosome"/>
</dbReference>
<keyword evidence="1" id="KW-0285">Flavoprotein</keyword>
<dbReference type="SUPFAM" id="SSF51905">
    <property type="entry name" value="FAD/NAD(P)-binding domain"/>
    <property type="match status" value="1"/>
</dbReference>
<dbReference type="AlphaFoldDB" id="A0A5B8YK38"/>
<dbReference type="InterPro" id="IPR050097">
    <property type="entry name" value="Ferredoxin-NADP_redctase_2"/>
</dbReference>
<dbReference type="PRINTS" id="PR00368">
    <property type="entry name" value="FADPNR"/>
</dbReference>
<proteinExistence type="predicted"/>
<dbReference type="EMBL" id="CP042476">
    <property type="protein sequence ID" value="QED38001.1"/>
    <property type="molecule type" value="Genomic_DNA"/>
</dbReference>
<dbReference type="OrthoDB" id="9806179at2"/>
<evidence type="ECO:0000313" key="5">
    <source>
        <dbReference type="Proteomes" id="UP000321954"/>
    </source>
</evidence>
<reference evidence="4 5" key="1">
    <citation type="submission" date="2019-08" db="EMBL/GenBank/DDBJ databases">
        <title>Antarcticibacterium arcticum sp. nov., a bacterium isolated from marine sediment of the Canadian Beaufort Sea.</title>
        <authorList>
            <person name="Lee Y.M."/>
            <person name="Baek K."/>
            <person name="Lee D.-H."/>
            <person name="Shin S.C."/>
            <person name="Jin Y.K."/>
            <person name="Park Y."/>
        </authorList>
    </citation>
    <scope>NUCLEOTIDE SEQUENCE [LARGE SCALE GENOMIC DNA]</scope>
    <source>
        <strain evidence="4 5">PAMC 28998</strain>
    </source>
</reference>